<keyword evidence="3" id="KW-0677">Repeat</keyword>
<comment type="caution">
    <text evidence="6">The sequence shown here is derived from an EMBL/GenBank/DDBJ whole genome shotgun (WGS) entry which is preliminary data.</text>
</comment>
<dbReference type="EMBL" id="CAICTM010000290">
    <property type="protein sequence ID" value="CAB9507068.1"/>
    <property type="molecule type" value="Genomic_DNA"/>
</dbReference>
<evidence type="ECO:0000256" key="5">
    <source>
        <dbReference type="SAM" id="Phobius"/>
    </source>
</evidence>
<feature type="transmembrane region" description="Helical" evidence="5">
    <location>
        <begin position="91"/>
        <end position="111"/>
    </location>
</feature>
<sequence length="533" mass="57332">MEDQFRPDGIMEKDAPLQPPATTPGIQHMGGCDPNNESTNSTDPLQPLEIDLEMPNARLVEDRVVNTPLEQYAVPVEQQSKATGGSGSSKLPLIYIIVALLVVIGVILAGVCGSGNCSSSQGSSMDGPSPRDMEGMEIKAQLEKTFGPIYFGGSSTDNTEPHQTALDWIIQEDPQQLAPDSNHLLQRFILAVFYFSTSQKSPWNYCGAGGRDFCYYKILQQHEVRGEPWLSDISECEWAGNSCQGETENITGVDMFGNGLSGPIPSELGLLPNLETIRLRKQNLTGTIPSTLLQLTSLESLSLDEGMLTGTIPSGLYSLPSLQRINLYSNKFTGTIPTEVGLFQGYQFSLSRNQITGTIPPELFSAKTNLRFVSLGHNQITGTIPTEIGLLPGVEGGIPEEIFLGCPKLISLDLESCSLSGTLSSNMGLLERLWALKLANNNFEGSIPEELGALTKLKHFTTNGNPELRGSIPDGICFENLNNPRGFDVVADCAPTTDTASDGSTITGEPLVSCPQRCCSVCCDAGTGICLEQ</sequence>
<evidence type="ECO:0000256" key="2">
    <source>
        <dbReference type="ARBA" id="ARBA00022729"/>
    </source>
</evidence>
<feature type="compositionally biased region" description="Polar residues" evidence="4">
    <location>
        <begin position="35"/>
        <end position="44"/>
    </location>
</feature>
<feature type="region of interest" description="Disordered" evidence="4">
    <location>
        <begin position="1"/>
        <end position="46"/>
    </location>
</feature>
<dbReference type="PANTHER" id="PTHR48060:SF21">
    <property type="entry name" value="L DOMAIN-LIKE PROTEIN"/>
    <property type="match status" value="1"/>
</dbReference>
<dbReference type="PANTHER" id="PTHR48060">
    <property type="entry name" value="DNA DAMAGE-REPAIR/TOLERATION PROTEIN DRT100"/>
    <property type="match status" value="1"/>
</dbReference>
<gene>
    <name evidence="6" type="ORF">SEMRO_291_G109480.1</name>
</gene>
<dbReference type="Pfam" id="PF00560">
    <property type="entry name" value="LRR_1"/>
    <property type="match status" value="2"/>
</dbReference>
<dbReference type="Pfam" id="PF13855">
    <property type="entry name" value="LRR_8"/>
    <property type="match status" value="1"/>
</dbReference>
<dbReference type="InterPro" id="IPR001611">
    <property type="entry name" value="Leu-rich_rpt"/>
</dbReference>
<accession>A0A9N8H9T4</accession>
<keyword evidence="7" id="KW-1185">Reference proteome</keyword>
<evidence type="ECO:0000256" key="3">
    <source>
        <dbReference type="ARBA" id="ARBA00022737"/>
    </source>
</evidence>
<dbReference type="FunFam" id="3.80.10.10:FF:000041">
    <property type="entry name" value="LRR receptor-like serine/threonine-protein kinase ERECTA"/>
    <property type="match status" value="1"/>
</dbReference>
<dbReference type="Gene3D" id="3.80.10.10">
    <property type="entry name" value="Ribonuclease Inhibitor"/>
    <property type="match status" value="3"/>
</dbReference>
<organism evidence="6 7">
    <name type="scientific">Seminavis robusta</name>
    <dbReference type="NCBI Taxonomy" id="568900"/>
    <lineage>
        <taxon>Eukaryota</taxon>
        <taxon>Sar</taxon>
        <taxon>Stramenopiles</taxon>
        <taxon>Ochrophyta</taxon>
        <taxon>Bacillariophyta</taxon>
        <taxon>Bacillariophyceae</taxon>
        <taxon>Bacillariophycidae</taxon>
        <taxon>Naviculales</taxon>
        <taxon>Naviculaceae</taxon>
        <taxon>Seminavis</taxon>
    </lineage>
</organism>
<evidence type="ECO:0000256" key="4">
    <source>
        <dbReference type="SAM" id="MobiDB-lite"/>
    </source>
</evidence>
<dbReference type="AlphaFoldDB" id="A0A9N8H9T4"/>
<evidence type="ECO:0000256" key="1">
    <source>
        <dbReference type="ARBA" id="ARBA00022614"/>
    </source>
</evidence>
<dbReference type="InterPro" id="IPR032675">
    <property type="entry name" value="LRR_dom_sf"/>
</dbReference>
<dbReference type="OrthoDB" id="676979at2759"/>
<evidence type="ECO:0000313" key="6">
    <source>
        <dbReference type="EMBL" id="CAB9507068.1"/>
    </source>
</evidence>
<dbReference type="SUPFAM" id="SSF52058">
    <property type="entry name" value="L domain-like"/>
    <property type="match status" value="1"/>
</dbReference>
<dbReference type="InterPro" id="IPR053211">
    <property type="entry name" value="DNA_repair-toleration"/>
</dbReference>
<feature type="compositionally biased region" description="Basic and acidic residues" evidence="4">
    <location>
        <begin position="1"/>
        <end position="15"/>
    </location>
</feature>
<keyword evidence="5" id="KW-0812">Transmembrane</keyword>
<dbReference type="Proteomes" id="UP001153069">
    <property type="component" value="Unassembled WGS sequence"/>
</dbReference>
<reference evidence="6" key="1">
    <citation type="submission" date="2020-06" db="EMBL/GenBank/DDBJ databases">
        <authorList>
            <consortium name="Plant Systems Biology data submission"/>
        </authorList>
    </citation>
    <scope>NUCLEOTIDE SEQUENCE</scope>
    <source>
        <strain evidence="6">D6</strain>
    </source>
</reference>
<protein>
    <submittedName>
        <fullName evidence="6">Leucine Rich Repeat</fullName>
    </submittedName>
</protein>
<keyword evidence="5" id="KW-1133">Transmembrane helix</keyword>
<proteinExistence type="predicted"/>
<keyword evidence="5" id="KW-0472">Membrane</keyword>
<name>A0A9N8H9T4_9STRA</name>
<evidence type="ECO:0000313" key="7">
    <source>
        <dbReference type="Proteomes" id="UP001153069"/>
    </source>
</evidence>
<keyword evidence="1" id="KW-0433">Leucine-rich repeat</keyword>
<keyword evidence="2" id="KW-0732">Signal</keyword>